<dbReference type="GO" id="GO:0008817">
    <property type="term" value="F:corrinoid adenosyltransferase activity"/>
    <property type="evidence" value="ECO:0007669"/>
    <property type="project" value="UniProtKB-EC"/>
</dbReference>
<evidence type="ECO:0000256" key="1">
    <source>
        <dbReference type="ARBA" id="ARBA00022679"/>
    </source>
</evidence>
<dbReference type="Pfam" id="PF01923">
    <property type="entry name" value="Cob_adeno_trans"/>
    <property type="match status" value="1"/>
</dbReference>
<dbReference type="EC" id="2.5.1.17" evidence="4"/>
<evidence type="ECO:0000256" key="4">
    <source>
        <dbReference type="RuleBase" id="RU366026"/>
    </source>
</evidence>
<name>A0ABV4AIB9_9GAMM</name>
<evidence type="ECO:0000259" key="6">
    <source>
        <dbReference type="Pfam" id="PF01923"/>
    </source>
</evidence>
<dbReference type="InterPro" id="IPR029499">
    <property type="entry name" value="PduO-typ"/>
</dbReference>
<proteinExistence type="inferred from homology"/>
<keyword evidence="8" id="KW-1185">Reference proteome</keyword>
<comment type="catalytic activity">
    <reaction evidence="4">
        <text>2 cob(II)yrinate a,c diamide + reduced [electron-transfer flavoprotein] + 2 ATP = 2 adenosylcob(III)yrinate a,c-diamide + 2 triphosphate + oxidized [electron-transfer flavoprotein] + 3 H(+)</text>
        <dbReference type="Rhea" id="RHEA:11528"/>
        <dbReference type="Rhea" id="RHEA-COMP:10685"/>
        <dbReference type="Rhea" id="RHEA-COMP:10686"/>
        <dbReference type="ChEBI" id="CHEBI:15378"/>
        <dbReference type="ChEBI" id="CHEBI:18036"/>
        <dbReference type="ChEBI" id="CHEBI:30616"/>
        <dbReference type="ChEBI" id="CHEBI:57692"/>
        <dbReference type="ChEBI" id="CHEBI:58307"/>
        <dbReference type="ChEBI" id="CHEBI:58503"/>
        <dbReference type="ChEBI" id="CHEBI:58537"/>
        <dbReference type="EC" id="2.5.1.17"/>
    </reaction>
</comment>
<evidence type="ECO:0000256" key="5">
    <source>
        <dbReference type="SAM" id="MobiDB-lite"/>
    </source>
</evidence>
<keyword evidence="2 4" id="KW-0547">Nucleotide-binding</keyword>
<dbReference type="InterPro" id="IPR016030">
    <property type="entry name" value="CblAdoTrfase-like"/>
</dbReference>
<dbReference type="Proteomes" id="UP001562065">
    <property type="component" value="Unassembled WGS sequence"/>
</dbReference>
<accession>A0ABV4AIB9</accession>
<dbReference type="NCBIfam" id="TIGR00636">
    <property type="entry name" value="PduO_Nterm"/>
    <property type="match status" value="1"/>
</dbReference>
<evidence type="ECO:0000256" key="3">
    <source>
        <dbReference type="ARBA" id="ARBA00022840"/>
    </source>
</evidence>
<sequence>MSGDRISRVITRTGDGGDSGLADGSRQPKSAPVFDALGDLDELNAGLGVLRSHALGADTDAGLDRIQQRLFDLGAELAVPGLLRLDAADVLHIEQWCQAINKQLPSLQEFILPGGTPSAAWCHMMRTVARRAERHLVALHRISAQNPHSLAYVNRLSDLLFVLARQLNRQAGHPETLWRNS</sequence>
<reference evidence="7 8" key="1">
    <citation type="submission" date="2024-07" db="EMBL/GenBank/DDBJ databases">
        <authorList>
            <person name="Ren Q."/>
        </authorList>
    </citation>
    <scope>NUCLEOTIDE SEQUENCE [LARGE SCALE GENOMIC DNA]</scope>
    <source>
        <strain evidence="7 8">REN37</strain>
    </source>
</reference>
<protein>
    <recommendedName>
        <fullName evidence="4">Corrinoid adenosyltransferase</fullName>
        <ecNumber evidence="4">2.5.1.17</ecNumber>
    </recommendedName>
    <alternativeName>
        <fullName evidence="4">Cob(II)alamin adenosyltransferase</fullName>
    </alternativeName>
    <alternativeName>
        <fullName evidence="4">Cob(II)yrinic acid a,c-diamide adenosyltransferase</fullName>
    </alternativeName>
    <alternativeName>
        <fullName evidence="4">Cobinamide/cobalamin adenosyltransferase</fullName>
    </alternativeName>
</protein>
<keyword evidence="1 4" id="KW-0808">Transferase</keyword>
<keyword evidence="4" id="KW-0169">Cobalamin biosynthesis</keyword>
<dbReference type="InterPro" id="IPR036451">
    <property type="entry name" value="CblAdoTrfase-like_sf"/>
</dbReference>
<feature type="region of interest" description="Disordered" evidence="5">
    <location>
        <begin position="1"/>
        <end position="28"/>
    </location>
</feature>
<comment type="catalytic activity">
    <reaction evidence="4">
        <text>2 cob(II)alamin + reduced [electron-transfer flavoprotein] + 2 ATP = 2 adenosylcob(III)alamin + 2 triphosphate + oxidized [electron-transfer flavoprotein] + 3 H(+)</text>
        <dbReference type="Rhea" id="RHEA:28671"/>
        <dbReference type="Rhea" id="RHEA-COMP:10685"/>
        <dbReference type="Rhea" id="RHEA-COMP:10686"/>
        <dbReference type="ChEBI" id="CHEBI:15378"/>
        <dbReference type="ChEBI" id="CHEBI:16304"/>
        <dbReference type="ChEBI" id="CHEBI:18036"/>
        <dbReference type="ChEBI" id="CHEBI:18408"/>
        <dbReference type="ChEBI" id="CHEBI:30616"/>
        <dbReference type="ChEBI" id="CHEBI:57692"/>
        <dbReference type="ChEBI" id="CHEBI:58307"/>
        <dbReference type="EC" id="2.5.1.17"/>
    </reaction>
</comment>
<comment type="pathway">
    <text evidence="4">Cofactor biosynthesis; adenosylcobalamin biosynthesis; adenosylcobalamin from cob(II)yrinate a,c-diamide: step 2/7.</text>
</comment>
<evidence type="ECO:0000313" key="7">
    <source>
        <dbReference type="EMBL" id="MEY1662571.1"/>
    </source>
</evidence>
<dbReference type="Gene3D" id="1.20.1200.10">
    <property type="entry name" value="Cobalamin adenosyltransferase-like"/>
    <property type="match status" value="1"/>
</dbReference>
<comment type="similarity">
    <text evidence="4">Belongs to the Cob(I)alamin adenosyltransferase family.</text>
</comment>
<dbReference type="RefSeq" id="WP_369455805.1">
    <property type="nucleotide sequence ID" value="NZ_JBGCUO010000001.1"/>
</dbReference>
<evidence type="ECO:0000256" key="2">
    <source>
        <dbReference type="ARBA" id="ARBA00022741"/>
    </source>
</evidence>
<dbReference type="PANTHER" id="PTHR12213">
    <property type="entry name" value="CORRINOID ADENOSYLTRANSFERASE"/>
    <property type="match status" value="1"/>
</dbReference>
<dbReference type="PANTHER" id="PTHR12213:SF0">
    <property type="entry name" value="CORRINOID ADENOSYLTRANSFERASE MMAB"/>
    <property type="match status" value="1"/>
</dbReference>
<feature type="domain" description="Cobalamin adenosyltransferase-like" evidence="6">
    <location>
        <begin position="10"/>
        <end position="166"/>
    </location>
</feature>
<keyword evidence="3 4" id="KW-0067">ATP-binding</keyword>
<evidence type="ECO:0000313" key="8">
    <source>
        <dbReference type="Proteomes" id="UP001562065"/>
    </source>
</evidence>
<comment type="caution">
    <text evidence="7">The sequence shown here is derived from an EMBL/GenBank/DDBJ whole genome shotgun (WGS) entry which is preliminary data.</text>
</comment>
<organism evidence="7 8">
    <name type="scientific">Isoalcanivorax beigongshangi</name>
    <dbReference type="NCBI Taxonomy" id="3238810"/>
    <lineage>
        <taxon>Bacteria</taxon>
        <taxon>Pseudomonadati</taxon>
        <taxon>Pseudomonadota</taxon>
        <taxon>Gammaproteobacteria</taxon>
        <taxon>Oceanospirillales</taxon>
        <taxon>Alcanivoracaceae</taxon>
        <taxon>Isoalcanivorax</taxon>
    </lineage>
</organism>
<dbReference type="SUPFAM" id="SSF89028">
    <property type="entry name" value="Cobalamin adenosyltransferase-like"/>
    <property type="match status" value="1"/>
</dbReference>
<dbReference type="EMBL" id="JBGCUO010000001">
    <property type="protein sequence ID" value="MEY1662571.1"/>
    <property type="molecule type" value="Genomic_DNA"/>
</dbReference>
<gene>
    <name evidence="7" type="ORF">AB5I84_10470</name>
</gene>